<keyword evidence="2" id="KW-1015">Disulfide bond</keyword>
<evidence type="ECO:0000256" key="1">
    <source>
        <dbReference type="ARBA" id="ARBA00022737"/>
    </source>
</evidence>
<dbReference type="GO" id="GO:0005576">
    <property type="term" value="C:extracellular region"/>
    <property type="evidence" value="ECO:0007669"/>
    <property type="project" value="InterPro"/>
</dbReference>
<feature type="domain" description="Apple" evidence="3">
    <location>
        <begin position="49"/>
        <end position="123"/>
    </location>
</feature>
<protein>
    <recommendedName>
        <fullName evidence="3">Apple domain-containing protein</fullName>
    </recommendedName>
</protein>
<name>A0A6T2DQ66_9EUGL</name>
<dbReference type="InterPro" id="IPR000177">
    <property type="entry name" value="Apple"/>
</dbReference>
<dbReference type="EMBL" id="HBJA01096972">
    <property type="protein sequence ID" value="CAE0822366.1"/>
    <property type="molecule type" value="Transcribed_RNA"/>
</dbReference>
<dbReference type="AlphaFoldDB" id="A0A6T2DQ66"/>
<dbReference type="SMART" id="SM00223">
    <property type="entry name" value="APPLE"/>
    <property type="match status" value="3"/>
</dbReference>
<evidence type="ECO:0000259" key="3">
    <source>
        <dbReference type="PROSITE" id="PS50948"/>
    </source>
</evidence>
<dbReference type="InterPro" id="IPR003609">
    <property type="entry name" value="Pan_app"/>
</dbReference>
<dbReference type="GO" id="GO:0006508">
    <property type="term" value="P:proteolysis"/>
    <property type="evidence" value="ECO:0007669"/>
    <property type="project" value="InterPro"/>
</dbReference>
<evidence type="ECO:0000313" key="5">
    <source>
        <dbReference type="EMBL" id="CAE0822366.1"/>
    </source>
</evidence>
<accession>A0A6T2DQ66</accession>
<sequence length="770" mass="81470">MYCFSRQTPEQRRNAVLKQLNRVGGVHAAEKLVHEYKTLKGTNVAETVCNLENTRYEPFDDIQGEGRTVTATVDDCRQRCQRTAGCAFFSHWRDGGCHLSSTKATPVHADGVTAGAVQNDTSCNMQNTAFSPRDNTVGGGRTETDLAGCRLRCQTTPGCAYFSHWLDGGCHLSAAGATPYEAEGVISGPPHCDRACTLVNTQYTPKDDIPGQGRTVTDIEGCRQRCADTPGCAYFSHWADGGCHLSSNKAHPICAAGVTAGSGHCGAGSSGTRSFTVSETVKEKTSPTPAPVQTTPPLTCPTCPTCTATRAFHVPADCGSPSMDNTNFASCKDTSEGAVCAGVCNHGYSGTPNASCSADGSWKYAGSCTKQDCGTPFQPHTDYSSCGTSGPCHPTCKAGFHGSPSAYCSAQGWEYGGSCVPNLCEETSVPNSDHEAGASIHGTTGESIQVTCNPGFSGGGVAVCRTDGTFEVPKCKALAATEAPHCDPASVAHSDHDAEDSITGKIGDKVLVKCHKGYAGQGYAVCKATGKFDLPTCNAVPHFAKVGCYKDTEDRTMSAIDTKVPNVDECGYKAYKEGFRNFALQSPGQCWGSNVEDYDREGGARTCSHDQDDYARDMGGPWSNAVYTFGVNGYSPSDNEKHLGCSADGIVYADLTPATDACRALGNKCAGVVQSAPVYTIRKGKKPLHSATGQTSFVKGCDGYCSAKTHTYLEGYENGDETVYHSMKKAKKACDNAGDECGGITRERRQYTVRGPQIPKQDGDIVYLKH</sequence>
<evidence type="ECO:0000256" key="2">
    <source>
        <dbReference type="ARBA" id="ARBA00023157"/>
    </source>
</evidence>
<dbReference type="SMART" id="SM00032">
    <property type="entry name" value="CCP"/>
    <property type="match status" value="3"/>
</dbReference>
<dbReference type="InterPro" id="IPR000436">
    <property type="entry name" value="Sushi_SCR_CCP_dom"/>
</dbReference>
<dbReference type="PROSITE" id="PS50948">
    <property type="entry name" value="PAN"/>
    <property type="match status" value="1"/>
</dbReference>
<gene>
    <name evidence="4" type="ORF">EGYM00163_LOCUS33566</name>
    <name evidence="5" type="ORF">EGYM00163_LOCUS33567</name>
</gene>
<dbReference type="SUPFAM" id="SSF57414">
    <property type="entry name" value="Hairpin loop containing domain-like"/>
    <property type="match status" value="1"/>
</dbReference>
<organism evidence="5">
    <name type="scientific">Eutreptiella gymnastica</name>
    <dbReference type="NCBI Taxonomy" id="73025"/>
    <lineage>
        <taxon>Eukaryota</taxon>
        <taxon>Discoba</taxon>
        <taxon>Euglenozoa</taxon>
        <taxon>Euglenida</taxon>
        <taxon>Spirocuta</taxon>
        <taxon>Euglenophyceae</taxon>
        <taxon>Eutreptiales</taxon>
        <taxon>Eutreptiaceae</taxon>
        <taxon>Eutreptiella</taxon>
    </lineage>
</organism>
<dbReference type="Gene3D" id="3.50.4.10">
    <property type="entry name" value="Hepatocyte Growth Factor"/>
    <property type="match status" value="3"/>
</dbReference>
<proteinExistence type="predicted"/>
<keyword evidence="1" id="KW-0677">Repeat</keyword>
<reference evidence="5" key="1">
    <citation type="submission" date="2021-01" db="EMBL/GenBank/DDBJ databases">
        <authorList>
            <person name="Corre E."/>
            <person name="Pelletier E."/>
            <person name="Niang G."/>
            <person name="Scheremetjew M."/>
            <person name="Finn R."/>
            <person name="Kale V."/>
            <person name="Holt S."/>
            <person name="Cochrane G."/>
            <person name="Meng A."/>
            <person name="Brown T."/>
            <person name="Cohen L."/>
        </authorList>
    </citation>
    <scope>NUCLEOTIDE SEQUENCE</scope>
    <source>
        <strain evidence="5">CCMP1594</strain>
    </source>
</reference>
<evidence type="ECO:0000313" key="4">
    <source>
        <dbReference type="EMBL" id="CAE0822365.1"/>
    </source>
</evidence>
<dbReference type="Pfam" id="PF00024">
    <property type="entry name" value="PAN_1"/>
    <property type="match status" value="1"/>
</dbReference>
<dbReference type="EMBL" id="HBJA01096971">
    <property type="protein sequence ID" value="CAE0822365.1"/>
    <property type="molecule type" value="Transcribed_RNA"/>
</dbReference>